<feature type="compositionally biased region" description="Low complexity" evidence="1">
    <location>
        <begin position="575"/>
        <end position="589"/>
    </location>
</feature>
<evidence type="ECO:0000313" key="4">
    <source>
        <dbReference type="Proteomes" id="UP001153954"/>
    </source>
</evidence>
<organism evidence="3 4">
    <name type="scientific">Euphydryas editha</name>
    <name type="common">Edith's checkerspot</name>
    <dbReference type="NCBI Taxonomy" id="104508"/>
    <lineage>
        <taxon>Eukaryota</taxon>
        <taxon>Metazoa</taxon>
        <taxon>Ecdysozoa</taxon>
        <taxon>Arthropoda</taxon>
        <taxon>Hexapoda</taxon>
        <taxon>Insecta</taxon>
        <taxon>Pterygota</taxon>
        <taxon>Neoptera</taxon>
        <taxon>Endopterygota</taxon>
        <taxon>Lepidoptera</taxon>
        <taxon>Glossata</taxon>
        <taxon>Ditrysia</taxon>
        <taxon>Papilionoidea</taxon>
        <taxon>Nymphalidae</taxon>
        <taxon>Nymphalinae</taxon>
        <taxon>Euphydryas</taxon>
    </lineage>
</organism>
<evidence type="ECO:0000256" key="1">
    <source>
        <dbReference type="SAM" id="MobiDB-lite"/>
    </source>
</evidence>
<dbReference type="EMBL" id="CAKOGL010000005">
    <property type="protein sequence ID" value="CAH2085988.1"/>
    <property type="molecule type" value="Genomic_DNA"/>
</dbReference>
<feature type="compositionally biased region" description="Polar residues" evidence="1">
    <location>
        <begin position="78"/>
        <end position="87"/>
    </location>
</feature>
<gene>
    <name evidence="3" type="ORF">EEDITHA_LOCUS2417</name>
</gene>
<feature type="compositionally biased region" description="Polar residues" evidence="1">
    <location>
        <begin position="538"/>
        <end position="574"/>
    </location>
</feature>
<name>A0AAU9TH57_EUPED</name>
<feature type="compositionally biased region" description="Polar residues" evidence="1">
    <location>
        <begin position="129"/>
        <end position="143"/>
    </location>
</feature>
<evidence type="ECO:0000256" key="2">
    <source>
        <dbReference type="SAM" id="SignalP"/>
    </source>
</evidence>
<evidence type="ECO:0000313" key="3">
    <source>
        <dbReference type="EMBL" id="CAH2085988.1"/>
    </source>
</evidence>
<keyword evidence="4" id="KW-1185">Reference proteome</keyword>
<feature type="region of interest" description="Disordered" evidence="1">
    <location>
        <begin position="538"/>
        <end position="600"/>
    </location>
</feature>
<feature type="region of interest" description="Disordered" evidence="1">
    <location>
        <begin position="129"/>
        <end position="148"/>
    </location>
</feature>
<keyword evidence="2" id="KW-0732">Signal</keyword>
<protein>
    <submittedName>
        <fullName evidence="3">Uncharacterized protein</fullName>
    </submittedName>
</protein>
<reference evidence="3" key="1">
    <citation type="submission" date="2022-03" db="EMBL/GenBank/DDBJ databases">
        <authorList>
            <person name="Tunstrom K."/>
        </authorList>
    </citation>
    <scope>NUCLEOTIDE SEQUENCE</scope>
</reference>
<feature type="region of interest" description="Disordered" evidence="1">
    <location>
        <begin position="75"/>
        <end position="105"/>
    </location>
</feature>
<proteinExistence type="predicted"/>
<comment type="caution">
    <text evidence="3">The sequence shown here is derived from an EMBL/GenBank/DDBJ whole genome shotgun (WGS) entry which is preliminary data.</text>
</comment>
<sequence length="952" mass="109053">MSLCNTFRLFVSLIIVLSIIDTPAAFTLRRIARGEPSRHIAQESVSVEVKKVIKRSINSQTELIDHLITNDSLIIDTPKTTSGPNNENQDHSKNETERNDYSDETENPAIENQVLSSNSNYVAQTNHSETTTELIATTDVQNETTDKNKETLDTFDKYDSTITTNSRKVEFNEHETITMNDEPEKTTVYETTIYESTTLPTWKKYTTIDRKRQSTTMTDDDVATHKSEEMVKAETKQLRSSLMDTVTSDIPSLEQLKNDLLHSTLKDRVLGTEDETTSTAVTESISTTEIIPTSTKLDTFVSKRAGFLDLSEKVTNGQTLSAVQTPDFNINSKENMRSMFEIDHSETYFPEEKINNKAESQSQLNEDSINEELLKEKLIKENEDITQRFDSKIKPLPETQISNSSVINSSQELSVKPLSSDKIKNSSLYTVNPNYKPLKKIEVQAPKQFVRDPDDNSWRNESLSSLGIVFKPKNSSKPFTQVLKNKTETEWNSLSEKDSKNDIPDLKERLQKMAEKRKSKRKKTDSFGNIVYFDYEENSSSGEHVSTDQPPSTVTSSAEYPTTTEILNSTSTEGTSNLTTDDISSTTSTPEKIRGKGRNPYSTNKFKNFFKIPEYYDTTDEDDTDYLNMAKIDIKKFSTSTKTVPNTTITTPLATQRPWPFNKSSFTISPERKATIQYFPPLTTQKVNINDYDNDFKAKVNSFTTNIEPPKNDLGVSLDIPTTPVNSIQYTPQNNERLAPFVITSKPEYGKTFYPTQPPQTTRTEYTLLNEDVTFDRDSYVIRQYKDFINEAAKDNEFDKNVDYVPYTEAPNRDVTKTDLITYVTDKPKLNMDNEYDYETQFRKDVLQRFVDNFNQNSERFKSEFPILFNNSVIHRDMESGREIASSRAFMRGLYNTDLKTKNPQREAYDPNNDNMTVELSPSYELHYYMPEQEEKEQAVPQPVTPTYTYRL</sequence>
<feature type="chain" id="PRO_5043628156" evidence="2">
    <location>
        <begin position="26"/>
        <end position="952"/>
    </location>
</feature>
<dbReference type="Proteomes" id="UP001153954">
    <property type="component" value="Unassembled WGS sequence"/>
</dbReference>
<feature type="signal peptide" evidence="2">
    <location>
        <begin position="1"/>
        <end position="25"/>
    </location>
</feature>
<feature type="compositionally biased region" description="Basic and acidic residues" evidence="1">
    <location>
        <begin position="88"/>
        <end position="101"/>
    </location>
</feature>
<accession>A0AAU9TH57</accession>
<dbReference type="AlphaFoldDB" id="A0AAU9TH57"/>